<dbReference type="Pfam" id="PF13975">
    <property type="entry name" value="gag-asp_proteas"/>
    <property type="match status" value="1"/>
</dbReference>
<feature type="transmembrane region" description="Helical" evidence="1">
    <location>
        <begin position="12"/>
        <end position="31"/>
    </location>
</feature>
<sequence>MDDDAKGVRRTGLGMMLLFWLLMLSIGSWWFHGYLEQRRNPNAHLVHAVEGSEDVLLQRNAAGHFVATGRINGEPVEFLLDTGATYLAVSTDLAERLGLERGRPAYFHTANGRVEGYLTHLDRVSLGGLSVQNVRGSINPGMSGETALLGMSFLNRFDIEIRGSQMVLRPPARQ</sequence>
<proteinExistence type="predicted"/>
<dbReference type="InterPro" id="IPR034122">
    <property type="entry name" value="Retropepsin-like_bacterial"/>
</dbReference>
<keyword evidence="3" id="KW-1185">Reference proteome</keyword>
<keyword evidence="1" id="KW-0812">Transmembrane</keyword>
<dbReference type="GO" id="GO:0008233">
    <property type="term" value="F:peptidase activity"/>
    <property type="evidence" value="ECO:0007669"/>
    <property type="project" value="UniProtKB-KW"/>
</dbReference>
<reference evidence="3" key="1">
    <citation type="journal article" date="2019" name="Int. J. Syst. Evol. Microbiol.">
        <title>The Global Catalogue of Microorganisms (GCM) 10K type strain sequencing project: providing services to taxonomists for standard genome sequencing and annotation.</title>
        <authorList>
            <consortium name="The Broad Institute Genomics Platform"/>
            <consortium name="The Broad Institute Genome Sequencing Center for Infectious Disease"/>
            <person name="Wu L."/>
            <person name="Ma J."/>
        </authorList>
    </citation>
    <scope>NUCLEOTIDE SEQUENCE [LARGE SCALE GENOMIC DNA]</scope>
    <source>
        <strain evidence="3">CECT 7698</strain>
    </source>
</reference>
<dbReference type="CDD" id="cd05483">
    <property type="entry name" value="retropepsin_like_bacteria"/>
    <property type="match status" value="1"/>
</dbReference>
<dbReference type="RefSeq" id="WP_386771791.1">
    <property type="nucleotide sequence ID" value="NZ_JBHRUG010000009.1"/>
</dbReference>
<dbReference type="SUPFAM" id="SSF50630">
    <property type="entry name" value="Acid proteases"/>
    <property type="match status" value="1"/>
</dbReference>
<dbReference type="GO" id="GO:0006508">
    <property type="term" value="P:proteolysis"/>
    <property type="evidence" value="ECO:0007669"/>
    <property type="project" value="UniProtKB-KW"/>
</dbReference>
<keyword evidence="1" id="KW-1133">Transmembrane helix</keyword>
<dbReference type="InterPro" id="IPR001969">
    <property type="entry name" value="Aspartic_peptidase_AS"/>
</dbReference>
<gene>
    <name evidence="2" type="ORF">ACFOEV_03865</name>
</gene>
<keyword evidence="2" id="KW-0378">Hydrolase</keyword>
<dbReference type="PROSITE" id="PS00141">
    <property type="entry name" value="ASP_PROTEASE"/>
    <property type="match status" value="1"/>
</dbReference>
<comment type="caution">
    <text evidence="2">The sequence shown here is derived from an EMBL/GenBank/DDBJ whole genome shotgun (WGS) entry which is preliminary data.</text>
</comment>
<dbReference type="InterPro" id="IPR021109">
    <property type="entry name" value="Peptidase_aspartic_dom_sf"/>
</dbReference>
<evidence type="ECO:0000313" key="2">
    <source>
        <dbReference type="EMBL" id="MFC3282741.1"/>
    </source>
</evidence>
<evidence type="ECO:0000313" key="3">
    <source>
        <dbReference type="Proteomes" id="UP001595579"/>
    </source>
</evidence>
<dbReference type="Proteomes" id="UP001595579">
    <property type="component" value="Unassembled WGS sequence"/>
</dbReference>
<organism evidence="2 3">
    <name type="scientific">Litchfieldella rifensis</name>
    <dbReference type="NCBI Taxonomy" id="762643"/>
    <lineage>
        <taxon>Bacteria</taxon>
        <taxon>Pseudomonadati</taxon>
        <taxon>Pseudomonadota</taxon>
        <taxon>Gammaproteobacteria</taxon>
        <taxon>Oceanospirillales</taxon>
        <taxon>Halomonadaceae</taxon>
        <taxon>Litchfieldella</taxon>
    </lineage>
</organism>
<dbReference type="NCBIfam" id="TIGR02281">
    <property type="entry name" value="clan_AA_DTGA"/>
    <property type="match status" value="1"/>
</dbReference>
<keyword evidence="1" id="KW-0472">Membrane</keyword>
<keyword evidence="2" id="KW-0645">Protease</keyword>
<name>A0ABV7LKP5_9GAMM</name>
<dbReference type="EMBL" id="JBHRUG010000009">
    <property type="protein sequence ID" value="MFC3282741.1"/>
    <property type="molecule type" value="Genomic_DNA"/>
</dbReference>
<dbReference type="Gene3D" id="2.40.70.10">
    <property type="entry name" value="Acid Proteases"/>
    <property type="match status" value="1"/>
</dbReference>
<evidence type="ECO:0000256" key="1">
    <source>
        <dbReference type="SAM" id="Phobius"/>
    </source>
</evidence>
<dbReference type="InterPro" id="IPR011969">
    <property type="entry name" value="Clan_AA_Asp_peptidase_C"/>
</dbReference>
<accession>A0ABV7LKP5</accession>
<protein>
    <submittedName>
        <fullName evidence="2">TIGR02281 family clan AA aspartic protease</fullName>
    </submittedName>
</protein>